<evidence type="ECO:0000256" key="3">
    <source>
        <dbReference type="SAM" id="SignalP"/>
    </source>
</evidence>
<feature type="compositionally biased region" description="Polar residues" evidence="2">
    <location>
        <begin position="514"/>
        <end position="532"/>
    </location>
</feature>
<dbReference type="KEGG" id="sniv:SFSGTM_31800"/>
<evidence type="ECO:0000313" key="6">
    <source>
        <dbReference type="Proteomes" id="UP000463939"/>
    </source>
</evidence>
<dbReference type="PANTHER" id="PTHR34216:SF7">
    <property type="entry name" value="POLY-BETA-1,6-N-ACETYL-D-GLUCOSAMINE N-DEACETYLASE"/>
    <property type="match status" value="1"/>
</dbReference>
<keyword evidence="6" id="KW-1185">Reference proteome</keyword>
<keyword evidence="1 3" id="KW-0732">Signal</keyword>
<accession>A0A809SBQ2</accession>
<dbReference type="Pfam" id="PF01522">
    <property type="entry name" value="Polysacc_deac_1"/>
    <property type="match status" value="1"/>
</dbReference>
<dbReference type="SUPFAM" id="SSF88713">
    <property type="entry name" value="Glycoside hydrolase/deacetylase"/>
    <property type="match status" value="1"/>
</dbReference>
<feature type="region of interest" description="Disordered" evidence="2">
    <location>
        <begin position="510"/>
        <end position="533"/>
    </location>
</feature>
<evidence type="ECO:0000259" key="4">
    <source>
        <dbReference type="PROSITE" id="PS51677"/>
    </source>
</evidence>
<dbReference type="PROSITE" id="PS51677">
    <property type="entry name" value="NODB"/>
    <property type="match status" value="1"/>
</dbReference>
<dbReference type="EMBL" id="AP021881">
    <property type="protein sequence ID" value="BBP02472.1"/>
    <property type="molecule type" value="Genomic_DNA"/>
</dbReference>
<dbReference type="InterPro" id="IPR011330">
    <property type="entry name" value="Glyco_hydro/deAcase_b/a-brl"/>
</dbReference>
<gene>
    <name evidence="5" type="primary">hmsF</name>
    <name evidence="5" type="ORF">SFSGTM_31800</name>
</gene>
<dbReference type="AlphaFoldDB" id="A0A809SBQ2"/>
<name>A0A809SBQ2_9PROT</name>
<feature type="chain" id="PRO_5032802254" evidence="3">
    <location>
        <begin position="26"/>
        <end position="703"/>
    </location>
</feature>
<sequence length="703" mass="78966">MSQLNIRRATICLLTSLAITNYAQADNIDKAIQPLSISAISPNVSIPKGQYVSLCFHDIRDDVIPAVDTDPYATNTRRLSEFFDWMHAHNWHPISVQQVIDAKNGKGELPDNAVLLSFDDGLRSIYSKVFPLLKTYHYPALFALETDWLTQVNQAHSVNYHSENFASNDATVAPDTNTVIYNDLPRDQSGFITWQELQEMQSSGLIEFASHTNDLHRGILANPEGNVEPAAITREYFPKLGRYETDQEFHTRVLNDLRLSSNILKEKTGVTPRAIVWPYGAMTPEVESIAREAGFIISFGLSDSKLNTQNQSLMSVGRLLISSDPDAVAIEAQIAQSIIPPKQFERAVQVDMDYLYDPNSAEQTNANLSKLLDRIKAMRISTVYLQAFADPDGTGNAKALYFPNNELPMRADLFNRVAWQLSTRTDVRVFAWLPMLAYQLPDSAQQQRLSVKIKDAKDQLVVAHGDYQRLSPFLPESAKIIGNIYADLAKNNSGLDGVLIHDDAYLAENEDQSTNEPGARWPNTNEAITTPDLTPRQKTDALIAFGDGLISRMKPYINVSNPFSVARNLYARVVLDPAAESRFAQALEPFIEHYDFVALMAMPYLDGSNEPPAQWLAQLADAVKKSPNPDATKKVVFELQTKNWQTKEWIPATTVKSWMQLLTNKGITNLAYYPDDYINNHPAFQPIYQGFSLSEFPHYQEPK</sequence>
<dbReference type="InterPro" id="IPR002509">
    <property type="entry name" value="NODB_dom"/>
</dbReference>
<protein>
    <submittedName>
        <fullName evidence="5">Poly-beta-1,6-N-acetyl-D-glucosamine N-deacetylase PgaB</fullName>
    </submittedName>
</protein>
<dbReference type="Proteomes" id="UP000463939">
    <property type="component" value="Chromosome"/>
</dbReference>
<dbReference type="GO" id="GO:0016810">
    <property type="term" value="F:hydrolase activity, acting on carbon-nitrogen (but not peptide) bonds"/>
    <property type="evidence" value="ECO:0007669"/>
    <property type="project" value="InterPro"/>
</dbReference>
<feature type="domain" description="NodB homology" evidence="4">
    <location>
        <begin position="112"/>
        <end position="383"/>
    </location>
</feature>
<evidence type="ECO:0000256" key="2">
    <source>
        <dbReference type="SAM" id="MobiDB-lite"/>
    </source>
</evidence>
<dbReference type="InterPro" id="IPR032772">
    <property type="entry name" value="PGA_deacetylase_PgaB_C"/>
</dbReference>
<dbReference type="Gene3D" id="3.20.20.80">
    <property type="entry name" value="Glycosidases"/>
    <property type="match status" value="1"/>
</dbReference>
<dbReference type="GO" id="GO:0005975">
    <property type="term" value="P:carbohydrate metabolic process"/>
    <property type="evidence" value="ECO:0007669"/>
    <property type="project" value="InterPro"/>
</dbReference>
<dbReference type="InterPro" id="IPR051398">
    <property type="entry name" value="Polysacch_Deacetylase"/>
</dbReference>
<dbReference type="Pfam" id="PF14883">
    <property type="entry name" value="GHL13"/>
    <property type="match status" value="1"/>
</dbReference>
<dbReference type="PANTHER" id="PTHR34216">
    <property type="match status" value="1"/>
</dbReference>
<dbReference type="Gene3D" id="3.20.20.370">
    <property type="entry name" value="Glycoside hydrolase/deacetylase"/>
    <property type="match status" value="1"/>
</dbReference>
<feature type="signal peptide" evidence="3">
    <location>
        <begin position="1"/>
        <end position="25"/>
    </location>
</feature>
<dbReference type="RefSeq" id="WP_162086099.1">
    <property type="nucleotide sequence ID" value="NZ_AP021881.1"/>
</dbReference>
<dbReference type="GO" id="GO:0043708">
    <property type="term" value="P:cell adhesion involved in biofilm formation"/>
    <property type="evidence" value="ECO:0007669"/>
    <property type="project" value="InterPro"/>
</dbReference>
<dbReference type="NCBIfam" id="TIGR03938">
    <property type="entry name" value="deacetyl_PgaB"/>
    <property type="match status" value="1"/>
</dbReference>
<organism evidence="5 6">
    <name type="scientific">Sulfuriferula nivalis</name>
    <dbReference type="NCBI Taxonomy" id="2675298"/>
    <lineage>
        <taxon>Bacteria</taxon>
        <taxon>Pseudomonadati</taxon>
        <taxon>Pseudomonadota</taxon>
        <taxon>Betaproteobacteria</taxon>
        <taxon>Nitrosomonadales</taxon>
        <taxon>Sulfuricellaceae</taxon>
        <taxon>Sulfuriferula</taxon>
    </lineage>
</organism>
<evidence type="ECO:0000313" key="5">
    <source>
        <dbReference type="EMBL" id="BBP02472.1"/>
    </source>
</evidence>
<reference evidence="6" key="1">
    <citation type="submission" date="2019-11" db="EMBL/GenBank/DDBJ databases">
        <title>Isolation and characterization of a novel species in the genus Sulfuriferula.</title>
        <authorList>
            <person name="Mochizuki J."/>
            <person name="Kojima H."/>
            <person name="Fukui M."/>
        </authorList>
    </citation>
    <scope>NUCLEOTIDE SEQUENCE [LARGE SCALE GENOMIC DNA]</scope>
    <source>
        <strain evidence="6">SGTM</strain>
    </source>
</reference>
<proteinExistence type="predicted"/>
<evidence type="ECO:0000256" key="1">
    <source>
        <dbReference type="ARBA" id="ARBA00022729"/>
    </source>
</evidence>
<dbReference type="InterPro" id="IPR023854">
    <property type="entry name" value="PGA_deacetylase_PgaB"/>
</dbReference>